<accession>A0A0B5B747</accession>
<proteinExistence type="predicted"/>
<gene>
    <name evidence="2" type="ORF">GPICK_02105</name>
</gene>
<organism evidence="2 3">
    <name type="scientific">Geobacter pickeringii</name>
    <dbReference type="NCBI Taxonomy" id="345632"/>
    <lineage>
        <taxon>Bacteria</taxon>
        <taxon>Pseudomonadati</taxon>
        <taxon>Thermodesulfobacteriota</taxon>
        <taxon>Desulfuromonadia</taxon>
        <taxon>Geobacterales</taxon>
        <taxon>Geobacteraceae</taxon>
        <taxon>Geobacter</taxon>
    </lineage>
</organism>
<dbReference type="STRING" id="345632.GPICK_02105"/>
<evidence type="ECO:0008006" key="4">
    <source>
        <dbReference type="Google" id="ProtNLM"/>
    </source>
</evidence>
<keyword evidence="3" id="KW-1185">Reference proteome</keyword>
<dbReference type="PROSITE" id="PS51257">
    <property type="entry name" value="PROKAR_LIPOPROTEIN"/>
    <property type="match status" value="1"/>
</dbReference>
<reference evidence="2 3" key="1">
    <citation type="journal article" date="2015" name="Genome Announc.">
        <title>Complete Genome of Geobacter pickeringii G13T, a Metal-Reducing Isolate from Sedimentary Kaolin Deposits.</title>
        <authorList>
            <person name="Badalamenti J.P."/>
            <person name="Bond D.R."/>
        </authorList>
    </citation>
    <scope>NUCLEOTIDE SEQUENCE [LARGE SCALE GENOMIC DNA]</scope>
    <source>
        <strain evidence="2 3">G13</strain>
    </source>
</reference>
<dbReference type="AlphaFoldDB" id="A0A0B5B747"/>
<sequence length="220" mass="23943">MTRRILKGGVAALCGLLAACAIITVNVYFPEKAVKEAYKSLDEMLLKRGEEKPAAEPKPAEEPKGEGAKPQSRLFDELPSLSLVPEACAADNYADDLAVELSSMPDVLKAYDEMSSRLPRLRALFEGGVVGVNSQGLIEVRDKGKVPPADEALVKAENASRKVVVTGMAKAILKLNKQKESKAAINQVLPKAAATYAEIKREEAKPGWWMQLQNGRWVQK</sequence>
<name>A0A0B5B747_9BACT</name>
<dbReference type="InterPro" id="IPR008309">
    <property type="entry name" value="YdbL"/>
</dbReference>
<dbReference type="Pfam" id="PF07027">
    <property type="entry name" value="DUF1318"/>
    <property type="match status" value="1"/>
</dbReference>
<dbReference type="EMBL" id="CP009788">
    <property type="protein sequence ID" value="AJE02328.1"/>
    <property type="molecule type" value="Genomic_DNA"/>
</dbReference>
<evidence type="ECO:0000313" key="3">
    <source>
        <dbReference type="Proteomes" id="UP000057609"/>
    </source>
</evidence>
<dbReference type="Proteomes" id="UP000057609">
    <property type="component" value="Chromosome"/>
</dbReference>
<dbReference type="RefSeq" id="WP_039740106.1">
    <property type="nucleotide sequence ID" value="NZ_CP009788.1"/>
</dbReference>
<feature type="region of interest" description="Disordered" evidence="1">
    <location>
        <begin position="50"/>
        <end position="72"/>
    </location>
</feature>
<evidence type="ECO:0000256" key="1">
    <source>
        <dbReference type="SAM" id="MobiDB-lite"/>
    </source>
</evidence>
<protein>
    <recommendedName>
        <fullName evidence="4">Lipoprotein</fullName>
    </recommendedName>
</protein>
<feature type="compositionally biased region" description="Basic and acidic residues" evidence="1">
    <location>
        <begin position="50"/>
        <end position="67"/>
    </location>
</feature>
<dbReference type="KEGG" id="gpi:GPICK_02105"/>
<evidence type="ECO:0000313" key="2">
    <source>
        <dbReference type="EMBL" id="AJE02328.1"/>
    </source>
</evidence>
<dbReference type="HOGENOM" id="CLU_1254970_0_0_7"/>
<dbReference type="OrthoDB" id="8526313at2"/>